<feature type="domain" description="Ferritin-like diiron" evidence="3">
    <location>
        <begin position="3"/>
        <end position="144"/>
    </location>
</feature>
<reference evidence="4" key="1">
    <citation type="submission" date="2018-12" db="EMBL/GenBank/DDBJ databases">
        <authorList>
            <person name="Will S."/>
            <person name="Neumann-Schaal M."/>
            <person name="Henke P."/>
        </authorList>
    </citation>
    <scope>NUCLEOTIDE SEQUENCE</scope>
    <source>
        <strain evidence="4">PCC 7102</strain>
    </source>
</reference>
<proteinExistence type="predicted"/>
<dbReference type="Gene3D" id="1.20.1260.10">
    <property type="match status" value="1"/>
</dbReference>
<sequence>MKENEQQRTLDLLQSIMEYELAGVVRYTHFSLVVTGTERNFIVDFFKEQAAESLTHAQRVGEILVSVEGHPKLGIASVRDIDKYSIKDVLVASLAHEREAIQMYKQLLASAQQSNQELVEFVTNMIEEESSHHLELEQMIQDLG</sequence>
<evidence type="ECO:0000313" key="4">
    <source>
        <dbReference type="EMBL" id="RUT06562.1"/>
    </source>
</evidence>
<evidence type="ECO:0000259" key="3">
    <source>
        <dbReference type="PROSITE" id="PS50905"/>
    </source>
</evidence>
<dbReference type="PANTHER" id="PTHR30295:SF0">
    <property type="entry name" value="BACTERIOFERRITIN"/>
    <property type="match status" value="1"/>
</dbReference>
<dbReference type="PANTHER" id="PTHR30295">
    <property type="entry name" value="BACTERIOFERRITIN"/>
    <property type="match status" value="1"/>
</dbReference>
<dbReference type="AlphaFoldDB" id="A0A433VKL3"/>
<protein>
    <submittedName>
        <fullName evidence="4">Bacterioferritin</fullName>
    </submittedName>
</protein>
<comment type="caution">
    <text evidence="4">The sequence shown here is derived from an EMBL/GenBank/DDBJ whole genome shotgun (WGS) entry which is preliminary data.</text>
</comment>
<keyword evidence="2" id="KW-0408">Iron</keyword>
<dbReference type="InterPro" id="IPR009040">
    <property type="entry name" value="Ferritin-like_diiron"/>
</dbReference>
<accession>A0A433VKL3</accession>
<keyword evidence="1" id="KW-0409">Iron storage</keyword>
<dbReference type="GO" id="GO:0005829">
    <property type="term" value="C:cytosol"/>
    <property type="evidence" value="ECO:0007669"/>
    <property type="project" value="TreeGrafter"/>
</dbReference>
<organism evidence="4 5">
    <name type="scientific">Dulcicalothrix desertica PCC 7102</name>
    <dbReference type="NCBI Taxonomy" id="232991"/>
    <lineage>
        <taxon>Bacteria</taxon>
        <taxon>Bacillati</taxon>
        <taxon>Cyanobacteriota</taxon>
        <taxon>Cyanophyceae</taxon>
        <taxon>Nostocales</taxon>
        <taxon>Calotrichaceae</taxon>
        <taxon>Dulcicalothrix</taxon>
    </lineage>
</organism>
<evidence type="ECO:0000256" key="2">
    <source>
        <dbReference type="ARBA" id="ARBA00023004"/>
    </source>
</evidence>
<dbReference type="InterPro" id="IPR008331">
    <property type="entry name" value="Ferritin_DPS_dom"/>
</dbReference>
<dbReference type="InterPro" id="IPR012347">
    <property type="entry name" value="Ferritin-like"/>
</dbReference>
<dbReference type="InterPro" id="IPR009078">
    <property type="entry name" value="Ferritin-like_SF"/>
</dbReference>
<name>A0A433VKL3_9CYAN</name>
<dbReference type="SUPFAM" id="SSF47240">
    <property type="entry name" value="Ferritin-like"/>
    <property type="match status" value="1"/>
</dbReference>
<dbReference type="GO" id="GO:0008199">
    <property type="term" value="F:ferric iron binding"/>
    <property type="evidence" value="ECO:0007669"/>
    <property type="project" value="InterPro"/>
</dbReference>
<dbReference type="CDD" id="cd00657">
    <property type="entry name" value="Ferritin_like"/>
    <property type="match status" value="1"/>
</dbReference>
<gene>
    <name evidence="4" type="ORF">DSM106972_028190</name>
</gene>
<reference evidence="4" key="2">
    <citation type="journal article" date="2019" name="Genome Biol. Evol.">
        <title>Day and night: Metabolic profiles and evolutionary relationships of six axenic non-marine cyanobacteria.</title>
        <authorList>
            <person name="Will S.E."/>
            <person name="Henke P."/>
            <person name="Boedeker C."/>
            <person name="Huang S."/>
            <person name="Brinkmann H."/>
            <person name="Rohde M."/>
            <person name="Jarek M."/>
            <person name="Friedl T."/>
            <person name="Seufert S."/>
            <person name="Schumacher M."/>
            <person name="Overmann J."/>
            <person name="Neumann-Schaal M."/>
            <person name="Petersen J."/>
        </authorList>
    </citation>
    <scope>NUCLEOTIDE SEQUENCE [LARGE SCALE GENOMIC DNA]</scope>
    <source>
        <strain evidence="4">PCC 7102</strain>
    </source>
</reference>
<dbReference type="GO" id="GO:0004322">
    <property type="term" value="F:ferroxidase activity"/>
    <property type="evidence" value="ECO:0007669"/>
    <property type="project" value="TreeGrafter"/>
</dbReference>
<evidence type="ECO:0000256" key="1">
    <source>
        <dbReference type="ARBA" id="ARBA00022434"/>
    </source>
</evidence>
<dbReference type="Pfam" id="PF00210">
    <property type="entry name" value="Ferritin"/>
    <property type="match status" value="1"/>
</dbReference>
<dbReference type="RefSeq" id="WP_127081362.1">
    <property type="nucleotide sequence ID" value="NZ_RSCL01000006.1"/>
</dbReference>
<evidence type="ECO:0000313" key="5">
    <source>
        <dbReference type="Proteomes" id="UP000271624"/>
    </source>
</evidence>
<dbReference type="GO" id="GO:0020037">
    <property type="term" value="F:heme binding"/>
    <property type="evidence" value="ECO:0007669"/>
    <property type="project" value="TreeGrafter"/>
</dbReference>
<keyword evidence="5" id="KW-1185">Reference proteome</keyword>
<dbReference type="OrthoDB" id="9796683at2"/>
<dbReference type="PROSITE" id="PS50905">
    <property type="entry name" value="FERRITIN_LIKE"/>
    <property type="match status" value="1"/>
</dbReference>
<dbReference type="Proteomes" id="UP000271624">
    <property type="component" value="Unassembled WGS sequence"/>
</dbReference>
<dbReference type="EMBL" id="RSCL01000006">
    <property type="protein sequence ID" value="RUT06562.1"/>
    <property type="molecule type" value="Genomic_DNA"/>
</dbReference>
<dbReference type="GO" id="GO:0006879">
    <property type="term" value="P:intracellular iron ion homeostasis"/>
    <property type="evidence" value="ECO:0007669"/>
    <property type="project" value="UniProtKB-KW"/>
</dbReference>